<feature type="transmembrane region" description="Helical" evidence="1">
    <location>
        <begin position="382"/>
        <end position="401"/>
    </location>
</feature>
<accession>A0AAU7Q858</accession>
<feature type="transmembrane region" description="Helical" evidence="1">
    <location>
        <begin position="438"/>
        <end position="456"/>
    </location>
</feature>
<keyword evidence="1" id="KW-0472">Membrane</keyword>
<dbReference type="Pfam" id="PF14264">
    <property type="entry name" value="Glucos_trans_II"/>
    <property type="match status" value="1"/>
</dbReference>
<feature type="transmembrane region" description="Helical" evidence="1">
    <location>
        <begin position="266"/>
        <end position="293"/>
    </location>
</feature>
<feature type="transmembrane region" description="Helical" evidence="1">
    <location>
        <begin position="64"/>
        <end position="83"/>
    </location>
</feature>
<reference evidence="2" key="1">
    <citation type="submission" date="2024-06" db="EMBL/GenBank/DDBJ databases">
        <authorList>
            <person name="Coelho C."/>
            <person name="Bento M."/>
            <person name="Garcia E."/>
            <person name="Camelo A."/>
            <person name="Brandao I."/>
            <person name="Espirito Santo C."/>
            <person name="Trovao J."/>
            <person name="Verissimo A."/>
            <person name="Costa J."/>
            <person name="Tiago I."/>
        </authorList>
    </citation>
    <scope>NUCLEOTIDE SEQUENCE</scope>
    <source>
        <strain evidence="2">KWT182</strain>
    </source>
</reference>
<evidence type="ECO:0000256" key="1">
    <source>
        <dbReference type="SAM" id="Phobius"/>
    </source>
</evidence>
<dbReference type="AlphaFoldDB" id="A0AAU7Q858"/>
<feature type="transmembrane region" description="Helical" evidence="1">
    <location>
        <begin position="206"/>
        <end position="225"/>
    </location>
</feature>
<feature type="transmembrane region" description="Helical" evidence="1">
    <location>
        <begin position="313"/>
        <end position="331"/>
    </location>
</feature>
<sequence>MDVDALYLTVLGIKLNSVKVGLNPIGNGSAVKQNGESAWVVSQNGPDNQQLNVDFDHSQLHNKRILMCGTAGMLIAFIMLLLFDHKNTIYTSLNKADRLLTEFAQQARIDGCNFRELGILVFIGAIFYGYFLSTYSLSIDNEDAALRQHSSVWVSQGRWFTYLIEKLLLQQPSVPFAPYVILIVAFGVSYIALLKAHGYRESWRSYLAYPVFCAFPTWWAIGTFYSNIPALAIGLVLVSLSAYIYFGAGFYGNLAIHNSYAKNTLVVMMLACGIAAYQSLILLFAASACGILLTRCLHIGGLCRPSIKPLVMTLGKLILIVVMAIIMYKVINILMQRYIAHDSGYIAKAFFNYDKTLAEPFYVLHAIFKEQIAVYGGEAQRYGARLAIGGIIICLATLVILRNRFYNIKVRVLLWLGVLFIPFTLHLVTGGEPLPMRTLIPIAYVSWLSCIILLFVRRPIYILSSIILIILLQTKIIGVTSQYIASATIVQSHDRLLAADIYSRVGALSADFDPDAPLKMDFYGRKKISCGLCQCLARHHAGLVFFMG</sequence>
<protein>
    <submittedName>
        <fullName evidence="2">Glucosyltransferase domain-containing protein</fullName>
    </submittedName>
</protein>
<feature type="transmembrane region" description="Helical" evidence="1">
    <location>
        <begin position="117"/>
        <end position="137"/>
    </location>
</feature>
<feature type="transmembrane region" description="Helical" evidence="1">
    <location>
        <begin position="231"/>
        <end position="254"/>
    </location>
</feature>
<dbReference type="EMBL" id="CP157947">
    <property type="protein sequence ID" value="XBS69243.1"/>
    <property type="molecule type" value="Genomic_DNA"/>
</dbReference>
<feature type="transmembrane region" description="Helical" evidence="1">
    <location>
        <begin position="176"/>
        <end position="194"/>
    </location>
</feature>
<keyword evidence="1" id="KW-1133">Transmembrane helix</keyword>
<feature type="transmembrane region" description="Helical" evidence="1">
    <location>
        <begin position="462"/>
        <end position="485"/>
    </location>
</feature>
<name>A0AAU7Q858_9GAMM</name>
<dbReference type="InterPro" id="IPR025686">
    <property type="entry name" value="Glucos_trans_II"/>
</dbReference>
<organism evidence="2">
    <name type="scientific">Acerihabitans sp. KWT182</name>
    <dbReference type="NCBI Taxonomy" id="3157919"/>
    <lineage>
        <taxon>Bacteria</taxon>
        <taxon>Pseudomonadati</taxon>
        <taxon>Pseudomonadota</taxon>
        <taxon>Gammaproteobacteria</taxon>
        <taxon>Enterobacterales</taxon>
        <taxon>Pectobacteriaceae</taxon>
        <taxon>Acerihabitans</taxon>
    </lineage>
</organism>
<evidence type="ECO:0000313" key="2">
    <source>
        <dbReference type="EMBL" id="XBS69243.1"/>
    </source>
</evidence>
<proteinExistence type="predicted"/>
<gene>
    <name evidence="2" type="ORF">ABK905_22735</name>
</gene>
<feature type="transmembrane region" description="Helical" evidence="1">
    <location>
        <begin position="413"/>
        <end position="431"/>
    </location>
</feature>
<keyword evidence="1" id="KW-0812">Transmembrane</keyword>